<dbReference type="Proteomes" id="UP000609121">
    <property type="component" value="Unassembled WGS sequence"/>
</dbReference>
<organism evidence="7 8">
    <name type="scientific">Mangrovicoccus algicola</name>
    <dbReference type="NCBI Taxonomy" id="2771008"/>
    <lineage>
        <taxon>Bacteria</taxon>
        <taxon>Pseudomonadati</taxon>
        <taxon>Pseudomonadota</taxon>
        <taxon>Alphaproteobacteria</taxon>
        <taxon>Rhodobacterales</taxon>
        <taxon>Paracoccaceae</taxon>
        <taxon>Mangrovicoccus</taxon>
    </lineage>
</organism>
<dbReference type="RefSeq" id="WP_193183505.1">
    <property type="nucleotide sequence ID" value="NZ_JACVXA010000040.1"/>
</dbReference>
<feature type="domain" description="Glucan biosynthesis periplasmic MdoG C-terminal" evidence="6">
    <location>
        <begin position="45"/>
        <end position="524"/>
    </location>
</feature>
<evidence type="ECO:0000256" key="3">
    <source>
        <dbReference type="ARBA" id="ARBA00009284"/>
    </source>
</evidence>
<dbReference type="EMBL" id="JACVXA010000040">
    <property type="protein sequence ID" value="MBE3639141.1"/>
    <property type="molecule type" value="Genomic_DNA"/>
</dbReference>
<evidence type="ECO:0000256" key="2">
    <source>
        <dbReference type="ARBA" id="ARBA00005001"/>
    </source>
</evidence>
<dbReference type="PIRSF" id="PIRSF006281">
    <property type="entry name" value="MdoG"/>
    <property type="match status" value="1"/>
</dbReference>
<comment type="caution">
    <text evidence="7">The sequence shown here is derived from an EMBL/GenBank/DDBJ whole genome shotgun (WGS) entry which is preliminary data.</text>
</comment>
<reference evidence="7" key="1">
    <citation type="submission" date="2020-09" db="EMBL/GenBank/DDBJ databases">
        <title>A novel bacterium of genus Mangrovicoccus, isolated from South China Sea.</title>
        <authorList>
            <person name="Huang H."/>
            <person name="Mo K."/>
            <person name="Hu Y."/>
        </authorList>
    </citation>
    <scope>NUCLEOTIDE SEQUENCE</scope>
    <source>
        <strain evidence="7">HB182678</strain>
    </source>
</reference>
<comment type="similarity">
    <text evidence="3">Belongs to the OpgD/OpgG family.</text>
</comment>
<dbReference type="GO" id="GO:0051274">
    <property type="term" value="P:beta-glucan biosynthetic process"/>
    <property type="evidence" value="ECO:0007669"/>
    <property type="project" value="TreeGrafter"/>
</dbReference>
<dbReference type="SUPFAM" id="SSF81296">
    <property type="entry name" value="E set domains"/>
    <property type="match status" value="1"/>
</dbReference>
<evidence type="ECO:0000256" key="1">
    <source>
        <dbReference type="ARBA" id="ARBA00004418"/>
    </source>
</evidence>
<keyword evidence="4" id="KW-0574">Periplasm</keyword>
<dbReference type="InterPro" id="IPR011013">
    <property type="entry name" value="Gal_mutarotase_sf_dom"/>
</dbReference>
<dbReference type="GO" id="GO:0030288">
    <property type="term" value="C:outer membrane-bounded periplasmic space"/>
    <property type="evidence" value="ECO:0007669"/>
    <property type="project" value="TreeGrafter"/>
</dbReference>
<dbReference type="PANTHER" id="PTHR30504">
    <property type="entry name" value="GLUCANS BIOSYNTHESIS PROTEIN"/>
    <property type="match status" value="1"/>
</dbReference>
<dbReference type="InterPro" id="IPR006311">
    <property type="entry name" value="TAT_signal"/>
</dbReference>
<dbReference type="Gene3D" id="2.60.40.10">
    <property type="entry name" value="Immunoglobulins"/>
    <property type="match status" value="1"/>
</dbReference>
<evidence type="ECO:0000256" key="5">
    <source>
        <dbReference type="SAM" id="SignalP"/>
    </source>
</evidence>
<keyword evidence="5" id="KW-0732">Signal</keyword>
<gene>
    <name evidence="7" type="ORF">ICN82_13120</name>
</gene>
<dbReference type="GO" id="GO:0003824">
    <property type="term" value="F:catalytic activity"/>
    <property type="evidence" value="ECO:0007669"/>
    <property type="project" value="InterPro"/>
</dbReference>
<evidence type="ECO:0000256" key="4">
    <source>
        <dbReference type="ARBA" id="ARBA00022764"/>
    </source>
</evidence>
<dbReference type="PANTHER" id="PTHR30504:SF2">
    <property type="entry name" value="GLUCANS BIOSYNTHESIS PROTEIN G"/>
    <property type="match status" value="1"/>
</dbReference>
<dbReference type="InterPro" id="IPR014756">
    <property type="entry name" value="Ig_E-set"/>
</dbReference>
<keyword evidence="8" id="KW-1185">Reference proteome</keyword>
<dbReference type="SUPFAM" id="SSF74650">
    <property type="entry name" value="Galactose mutarotase-like"/>
    <property type="match status" value="1"/>
</dbReference>
<dbReference type="InterPro" id="IPR007444">
    <property type="entry name" value="Glucan_biosyn_MdoG_C"/>
</dbReference>
<dbReference type="Pfam" id="PF04349">
    <property type="entry name" value="MdoG"/>
    <property type="match status" value="1"/>
</dbReference>
<protein>
    <submittedName>
        <fullName evidence="7">Glucan biosynthesis protein G</fullName>
    </submittedName>
</protein>
<name>A0A8J6Z014_9RHOB</name>
<dbReference type="InterPro" id="IPR013783">
    <property type="entry name" value="Ig-like_fold"/>
</dbReference>
<dbReference type="Gene3D" id="2.70.98.10">
    <property type="match status" value="1"/>
</dbReference>
<dbReference type="InterPro" id="IPR014438">
    <property type="entry name" value="Glucan_biosyn_MdoG/MdoD"/>
</dbReference>
<dbReference type="GO" id="GO:0030246">
    <property type="term" value="F:carbohydrate binding"/>
    <property type="evidence" value="ECO:0007669"/>
    <property type="project" value="InterPro"/>
</dbReference>
<evidence type="ECO:0000313" key="7">
    <source>
        <dbReference type="EMBL" id="MBE3639141.1"/>
    </source>
</evidence>
<dbReference type="InterPro" id="IPR014718">
    <property type="entry name" value="GH-type_carb-bd"/>
</dbReference>
<proteinExistence type="inferred from homology"/>
<dbReference type="UniPathway" id="UPA00637"/>
<comment type="pathway">
    <text evidence="2">Glycan metabolism; osmoregulated periplasmic glucan (OPG) biosynthesis.</text>
</comment>
<dbReference type="AlphaFoldDB" id="A0A8J6Z014"/>
<feature type="signal peptide" evidence="5">
    <location>
        <begin position="1"/>
        <end position="31"/>
    </location>
</feature>
<accession>A0A8J6Z014</accession>
<evidence type="ECO:0000313" key="8">
    <source>
        <dbReference type="Proteomes" id="UP000609121"/>
    </source>
</evidence>
<feature type="chain" id="PRO_5035236678" evidence="5">
    <location>
        <begin position="32"/>
        <end position="527"/>
    </location>
</feature>
<sequence>MTTDTGCSRRRLLGSAAAFGLSMALAPMVRAEPNTGAPLAEGEPFSFDLLSAAMQKRAEAPDPGAFRPPLLLDGLDYDTYRNIAFRRDAARWNDKADEFRLHAFHRGWLYQDAVAMFDVSSGTAKPFRFTAGDFEYREELAGKLAPDTPVPGVAGWRMLSRLNTADRFDELIAFLGASYFRALGQGSVYGASARGLAIDTATGRAEEFPRFSAFYFERPAPGVETVIVNAALDSRRVTGAYRFVITPGAVTSMEVTARLFFRETLEEVGIAPLTSMFLFDRTTPGRFHDYRPQVHDSNGLGIQMGDGRRIWRTLANPPRLGQSWINASGIQSFGLYQRDRDFDEYSDAESRFEKRPSIEVEPLNDWGTGFVRLIEIPTEQEATDNIVAYWRPADPLEAGSQKEYRYRMLWGDLAGENNEKLAMVVSTSSGDAGVSGSKNEDGGRKFVIDFKGGRLEGVTETDAVQPQVSVNGGLVDTPALRRIEGTGLWRLVFDITPSGADPLELRAWLEGFDSVLSETWTYQWVPR</sequence>
<comment type="subcellular location">
    <subcellularLocation>
        <location evidence="1">Periplasm</location>
    </subcellularLocation>
</comment>
<dbReference type="PROSITE" id="PS51318">
    <property type="entry name" value="TAT"/>
    <property type="match status" value="1"/>
</dbReference>
<evidence type="ECO:0000259" key="6">
    <source>
        <dbReference type="Pfam" id="PF04349"/>
    </source>
</evidence>